<evidence type="ECO:0000313" key="1">
    <source>
        <dbReference type="EMBL" id="CAH1427540.1"/>
    </source>
</evidence>
<protein>
    <submittedName>
        <fullName evidence="1">Uncharacterized protein</fullName>
    </submittedName>
</protein>
<gene>
    <name evidence="1" type="ORF">LVIROSA_LOCUS14538</name>
</gene>
<dbReference type="EMBL" id="CAKMRJ010002223">
    <property type="protein sequence ID" value="CAH1427540.1"/>
    <property type="molecule type" value="Genomic_DNA"/>
</dbReference>
<dbReference type="PANTHER" id="PTHR46950:SF2">
    <property type="entry name" value="MAGNESIUM TRANSPORTER CORA-LIKE FAMILY PROTEIN"/>
    <property type="match status" value="1"/>
</dbReference>
<dbReference type="Proteomes" id="UP001157418">
    <property type="component" value="Unassembled WGS sequence"/>
</dbReference>
<dbReference type="PANTHER" id="PTHR46950">
    <property type="entry name" value="MAGNESIUM TRANSPORTER CORA-LIKE FAMILY PROTEIN"/>
    <property type="match status" value="1"/>
</dbReference>
<evidence type="ECO:0000313" key="2">
    <source>
        <dbReference type="Proteomes" id="UP001157418"/>
    </source>
</evidence>
<name>A0AAU9MKS9_9ASTR</name>
<sequence>MFRLFQKSIFREADEMELKFNNKINNEDLDLFTVFLNQEIRRLSQKVCYDFNTVQDVMQSTKRAWLQDKSTIVLDRHLLAKDIVYVFSCYYCGFRNILAYWSNCMYLT</sequence>
<proteinExistence type="predicted"/>
<comment type="caution">
    <text evidence="1">The sequence shown here is derived from an EMBL/GenBank/DDBJ whole genome shotgun (WGS) entry which is preliminary data.</text>
</comment>
<organism evidence="1 2">
    <name type="scientific">Lactuca virosa</name>
    <dbReference type="NCBI Taxonomy" id="75947"/>
    <lineage>
        <taxon>Eukaryota</taxon>
        <taxon>Viridiplantae</taxon>
        <taxon>Streptophyta</taxon>
        <taxon>Embryophyta</taxon>
        <taxon>Tracheophyta</taxon>
        <taxon>Spermatophyta</taxon>
        <taxon>Magnoliopsida</taxon>
        <taxon>eudicotyledons</taxon>
        <taxon>Gunneridae</taxon>
        <taxon>Pentapetalae</taxon>
        <taxon>asterids</taxon>
        <taxon>campanulids</taxon>
        <taxon>Asterales</taxon>
        <taxon>Asteraceae</taxon>
        <taxon>Cichorioideae</taxon>
        <taxon>Cichorieae</taxon>
        <taxon>Lactucinae</taxon>
        <taxon>Lactuca</taxon>
    </lineage>
</organism>
<keyword evidence="2" id="KW-1185">Reference proteome</keyword>
<dbReference type="AlphaFoldDB" id="A0AAU9MKS9"/>
<accession>A0AAU9MKS9</accession>
<reference evidence="1 2" key="1">
    <citation type="submission" date="2022-01" db="EMBL/GenBank/DDBJ databases">
        <authorList>
            <person name="Xiong W."/>
            <person name="Schranz E."/>
        </authorList>
    </citation>
    <scope>NUCLEOTIDE SEQUENCE [LARGE SCALE GENOMIC DNA]</scope>
</reference>